<dbReference type="Pfam" id="PF10704">
    <property type="entry name" value="DUF2508"/>
    <property type="match status" value="1"/>
</dbReference>
<gene>
    <name evidence="2" type="ORF">J41TS12_48020</name>
</gene>
<dbReference type="RefSeq" id="WP_044482680.1">
    <property type="nucleotide sequence ID" value="NZ_BORR01000029.1"/>
</dbReference>
<organism evidence="2 3">
    <name type="scientific">Paenibacillus antibioticophila</name>
    <dbReference type="NCBI Taxonomy" id="1274374"/>
    <lineage>
        <taxon>Bacteria</taxon>
        <taxon>Bacillati</taxon>
        <taxon>Bacillota</taxon>
        <taxon>Bacilli</taxon>
        <taxon>Bacillales</taxon>
        <taxon>Paenibacillaceae</taxon>
        <taxon>Paenibacillus</taxon>
    </lineage>
</organism>
<feature type="region of interest" description="Disordered" evidence="1">
    <location>
        <begin position="1"/>
        <end position="25"/>
    </location>
</feature>
<dbReference type="AlphaFoldDB" id="A0A920CH21"/>
<keyword evidence="3" id="KW-1185">Reference proteome</keyword>
<comment type="caution">
    <text evidence="2">The sequence shown here is derived from an EMBL/GenBank/DDBJ whole genome shotgun (WGS) entry which is preliminary data.</text>
</comment>
<accession>A0A920CH21</accession>
<proteinExistence type="predicted"/>
<dbReference type="InterPro" id="IPR019644">
    <property type="entry name" value="DUF2508"/>
</dbReference>
<evidence type="ECO:0000313" key="2">
    <source>
        <dbReference type="EMBL" id="GIO39941.1"/>
    </source>
</evidence>
<dbReference type="Proteomes" id="UP000681162">
    <property type="component" value="Unassembled WGS sequence"/>
</dbReference>
<evidence type="ECO:0000313" key="3">
    <source>
        <dbReference type="Proteomes" id="UP000681162"/>
    </source>
</evidence>
<dbReference type="EMBL" id="BORR01000029">
    <property type="protein sequence ID" value="GIO39941.1"/>
    <property type="molecule type" value="Genomic_DNA"/>
</dbReference>
<name>A0A920CH21_9BACL</name>
<evidence type="ECO:0000256" key="1">
    <source>
        <dbReference type="SAM" id="MobiDB-lite"/>
    </source>
</evidence>
<reference evidence="2 3" key="1">
    <citation type="submission" date="2021-03" db="EMBL/GenBank/DDBJ databases">
        <title>Antimicrobial resistance genes in bacteria isolated from Japanese honey, and their potential for conferring macrolide and lincosamide resistance in the American foulbrood pathogen Paenibacillus larvae.</title>
        <authorList>
            <person name="Okamoto M."/>
            <person name="Kumagai M."/>
            <person name="Kanamori H."/>
            <person name="Takamatsu D."/>
        </authorList>
    </citation>
    <scope>NUCLEOTIDE SEQUENCE [LARGE SCALE GENOMIC DNA]</scope>
    <source>
        <strain evidence="2 3">J41TS12</strain>
    </source>
</reference>
<evidence type="ECO:0008006" key="4">
    <source>
        <dbReference type="Google" id="ProtNLM"/>
    </source>
</evidence>
<sequence>MKRWTLRPDSHSKMAQANKEESNKQHLYDEVMKARAEWRLASHAFQYALGKDEVDVAIYTLEAAERKYQIKLKQAKEANAYWEPFGYGDYVWDRKEELG</sequence>
<protein>
    <recommendedName>
        <fullName evidence="4">DUF2508 family protein</fullName>
    </recommendedName>
</protein>
<dbReference type="OrthoDB" id="2649829at2"/>